<keyword evidence="9 12" id="KW-0472">Membrane</keyword>
<keyword evidence="5" id="KW-0874">Quinone</keyword>
<evidence type="ECO:0000259" key="13">
    <source>
        <dbReference type="SMART" id="SM00756"/>
    </source>
</evidence>
<dbReference type="Pfam" id="PF07884">
    <property type="entry name" value="VKOR"/>
    <property type="match status" value="1"/>
</dbReference>
<dbReference type="PANTHER" id="PTHR14519">
    <property type="entry name" value="VITAMIN K EPOXIDE REDUCTASE COMPLEX, SUBUNIT 1"/>
    <property type="match status" value="1"/>
</dbReference>
<dbReference type="InterPro" id="IPR038354">
    <property type="entry name" value="VKOR_sf"/>
</dbReference>
<reference evidence="14" key="1">
    <citation type="submission" date="2023-06" db="EMBL/GenBank/DDBJ databases">
        <authorList>
            <person name="Delattre M."/>
        </authorList>
    </citation>
    <scope>NUCLEOTIDE SEQUENCE</scope>
    <source>
        <strain evidence="14">AF72</strain>
    </source>
</reference>
<evidence type="ECO:0000256" key="12">
    <source>
        <dbReference type="SAM" id="Phobius"/>
    </source>
</evidence>
<name>A0AA36GA64_9BILA</name>
<dbReference type="AlphaFoldDB" id="A0AA36GA64"/>
<evidence type="ECO:0000256" key="3">
    <source>
        <dbReference type="ARBA" id="ARBA00012278"/>
    </source>
</evidence>
<evidence type="ECO:0000256" key="10">
    <source>
        <dbReference type="ARBA" id="ARBA00023157"/>
    </source>
</evidence>
<dbReference type="EMBL" id="CATQJA010002662">
    <property type="protein sequence ID" value="CAJ0581206.1"/>
    <property type="molecule type" value="Genomic_DNA"/>
</dbReference>
<feature type="transmembrane region" description="Helical" evidence="12">
    <location>
        <begin position="129"/>
        <end position="151"/>
    </location>
</feature>
<evidence type="ECO:0000256" key="7">
    <source>
        <dbReference type="ARBA" id="ARBA00022989"/>
    </source>
</evidence>
<evidence type="ECO:0000256" key="11">
    <source>
        <dbReference type="ARBA" id="ARBA00023284"/>
    </source>
</evidence>
<keyword evidence="8" id="KW-0560">Oxidoreductase</keyword>
<evidence type="ECO:0000256" key="8">
    <source>
        <dbReference type="ARBA" id="ARBA00023002"/>
    </source>
</evidence>
<evidence type="ECO:0000256" key="1">
    <source>
        <dbReference type="ARBA" id="ARBA00004477"/>
    </source>
</evidence>
<dbReference type="GO" id="GO:0005789">
    <property type="term" value="C:endoplasmic reticulum membrane"/>
    <property type="evidence" value="ECO:0007669"/>
    <property type="project" value="UniProtKB-SubCell"/>
</dbReference>
<dbReference type="InterPro" id="IPR042406">
    <property type="entry name" value="VKORC1/VKORC1L1"/>
</dbReference>
<evidence type="ECO:0000256" key="5">
    <source>
        <dbReference type="ARBA" id="ARBA00022719"/>
    </source>
</evidence>
<dbReference type="InterPro" id="IPR012932">
    <property type="entry name" value="VKOR"/>
</dbReference>
<comment type="caution">
    <text evidence="14">The sequence shown here is derived from an EMBL/GenBank/DDBJ whole genome shotgun (WGS) entry which is preliminary data.</text>
</comment>
<feature type="non-terminal residue" evidence="14">
    <location>
        <position position="166"/>
    </location>
</feature>
<evidence type="ECO:0000256" key="4">
    <source>
        <dbReference type="ARBA" id="ARBA00022692"/>
    </source>
</evidence>
<evidence type="ECO:0000256" key="2">
    <source>
        <dbReference type="ARBA" id="ARBA00006214"/>
    </source>
</evidence>
<dbReference type="Gene3D" id="1.20.1440.130">
    <property type="entry name" value="VKOR domain"/>
    <property type="match status" value="1"/>
</dbReference>
<feature type="transmembrane region" description="Helical" evidence="12">
    <location>
        <begin position="82"/>
        <end position="98"/>
    </location>
</feature>
<keyword evidence="10" id="KW-1015">Disulfide bond</keyword>
<keyword evidence="6" id="KW-0256">Endoplasmic reticulum</keyword>
<proteinExistence type="inferred from homology"/>
<accession>A0AA36GA64</accession>
<protein>
    <recommendedName>
        <fullName evidence="3">vitamin-K-epoxide reductase (warfarin-sensitive)</fullName>
        <ecNumber evidence="3">1.17.4.4</ecNumber>
    </recommendedName>
</protein>
<keyword evidence="15" id="KW-1185">Reference proteome</keyword>
<feature type="domain" description="Vitamin K epoxide reductase" evidence="13">
    <location>
        <begin position="8"/>
        <end position="154"/>
    </location>
</feature>
<keyword evidence="11" id="KW-0676">Redox-active center</keyword>
<sequence length="166" mass="18213">MGASERVMNTSRKALAVLLPGLLVSLYGVYVEINASADPDYRAACDFTAWISCTRALNSAYSRGFGLVEQYLGADNILNQPNAIYGVFGYTFLAFLQLSPSLASAYVSLLAAIVMNMSTVYLFIAQLHLGVVCIVCYSIYVVNFVFLIITLKRRNAISTFHAKKNI</sequence>
<comment type="similarity">
    <text evidence="2">Belongs to the VKOR family.</text>
</comment>
<keyword evidence="7 12" id="KW-1133">Transmembrane helix</keyword>
<dbReference type="SMART" id="SM00756">
    <property type="entry name" value="VKc"/>
    <property type="match status" value="1"/>
</dbReference>
<dbReference type="GO" id="GO:0048038">
    <property type="term" value="F:quinone binding"/>
    <property type="evidence" value="ECO:0007669"/>
    <property type="project" value="UniProtKB-KW"/>
</dbReference>
<dbReference type="GO" id="GO:0042373">
    <property type="term" value="P:vitamin K metabolic process"/>
    <property type="evidence" value="ECO:0007669"/>
    <property type="project" value="InterPro"/>
</dbReference>
<evidence type="ECO:0000256" key="6">
    <source>
        <dbReference type="ARBA" id="ARBA00022824"/>
    </source>
</evidence>
<gene>
    <name evidence="14" type="ORF">MSPICULIGERA_LOCUS19372</name>
</gene>
<dbReference type="GO" id="GO:0047057">
    <property type="term" value="F:vitamin-K-epoxide reductase (warfarin-sensitive) activity"/>
    <property type="evidence" value="ECO:0007669"/>
    <property type="project" value="UniProtKB-EC"/>
</dbReference>
<evidence type="ECO:0000313" key="14">
    <source>
        <dbReference type="EMBL" id="CAJ0581206.1"/>
    </source>
</evidence>
<feature type="transmembrane region" description="Helical" evidence="12">
    <location>
        <begin position="105"/>
        <end position="123"/>
    </location>
</feature>
<dbReference type="PANTHER" id="PTHR14519:SF8">
    <property type="entry name" value="VITAMIN K EPOXIDE REDUCTASE COMPLEX SUBUNIT 1"/>
    <property type="match status" value="1"/>
</dbReference>
<organism evidence="14 15">
    <name type="scientific">Mesorhabditis spiculigera</name>
    <dbReference type="NCBI Taxonomy" id="96644"/>
    <lineage>
        <taxon>Eukaryota</taxon>
        <taxon>Metazoa</taxon>
        <taxon>Ecdysozoa</taxon>
        <taxon>Nematoda</taxon>
        <taxon>Chromadorea</taxon>
        <taxon>Rhabditida</taxon>
        <taxon>Rhabditina</taxon>
        <taxon>Rhabditomorpha</taxon>
        <taxon>Rhabditoidea</taxon>
        <taxon>Rhabditidae</taxon>
        <taxon>Mesorhabditinae</taxon>
        <taxon>Mesorhabditis</taxon>
    </lineage>
</organism>
<comment type="subcellular location">
    <subcellularLocation>
        <location evidence="1">Endoplasmic reticulum membrane</location>
        <topology evidence="1">Multi-pass membrane protein</topology>
    </subcellularLocation>
</comment>
<dbReference type="CDD" id="cd12917">
    <property type="entry name" value="VKOR_euk"/>
    <property type="match status" value="1"/>
</dbReference>
<evidence type="ECO:0000313" key="15">
    <source>
        <dbReference type="Proteomes" id="UP001177023"/>
    </source>
</evidence>
<evidence type="ECO:0000256" key="9">
    <source>
        <dbReference type="ARBA" id="ARBA00023136"/>
    </source>
</evidence>
<keyword evidence="4 12" id="KW-0812">Transmembrane</keyword>
<dbReference type="Proteomes" id="UP001177023">
    <property type="component" value="Unassembled WGS sequence"/>
</dbReference>
<dbReference type="EC" id="1.17.4.4" evidence="3"/>